<dbReference type="RefSeq" id="WP_285520588.1">
    <property type="nucleotide sequence ID" value="NZ_JASNGB010000001.1"/>
</dbReference>
<feature type="signal peptide" evidence="1">
    <location>
        <begin position="1"/>
        <end position="24"/>
    </location>
</feature>
<evidence type="ECO:0000313" key="2">
    <source>
        <dbReference type="EMBL" id="MDL2342548.1"/>
    </source>
</evidence>
<name>A0ABT7JF21_9DEIO</name>
<accession>A0ABT7JF21</accession>
<comment type="caution">
    <text evidence="2">The sequence shown here is derived from an EMBL/GenBank/DDBJ whole genome shotgun (WGS) entry which is preliminary data.</text>
</comment>
<dbReference type="EMBL" id="JASNGB010000001">
    <property type="protein sequence ID" value="MDL2342548.1"/>
    <property type="molecule type" value="Genomic_DNA"/>
</dbReference>
<feature type="chain" id="PRO_5046076730" evidence="1">
    <location>
        <begin position="25"/>
        <end position="134"/>
    </location>
</feature>
<dbReference type="Proteomes" id="UP001302059">
    <property type="component" value="Unassembled WGS sequence"/>
</dbReference>
<keyword evidence="3" id="KW-1185">Reference proteome</keyword>
<sequence>MRYPLRAALLLGAALCTLAPPARANTLALATTPPIPAYSPPECAVEARWTGYKSWLKQYLIEIRLPDACPRNAGRLARIITKHGGVLPPIGYFRLGGGYPRRVTYWVLSPAYVRDRAAPNVWVGVPIQGAPWVR</sequence>
<organism evidence="2 3">
    <name type="scientific">Deinococcus rhizophilus</name>
    <dbReference type="NCBI Taxonomy" id="3049544"/>
    <lineage>
        <taxon>Bacteria</taxon>
        <taxon>Thermotogati</taxon>
        <taxon>Deinococcota</taxon>
        <taxon>Deinococci</taxon>
        <taxon>Deinococcales</taxon>
        <taxon>Deinococcaceae</taxon>
        <taxon>Deinococcus</taxon>
    </lineage>
</organism>
<proteinExistence type="predicted"/>
<keyword evidence="1" id="KW-0732">Signal</keyword>
<evidence type="ECO:0000256" key="1">
    <source>
        <dbReference type="SAM" id="SignalP"/>
    </source>
</evidence>
<reference evidence="2 3" key="1">
    <citation type="submission" date="2023-05" db="EMBL/GenBank/DDBJ databases">
        <authorList>
            <person name="Gao F."/>
        </authorList>
    </citation>
    <scope>NUCLEOTIDE SEQUENCE [LARGE SCALE GENOMIC DNA]</scope>
    <source>
        <strain evidence="2 3">MIMF12</strain>
    </source>
</reference>
<gene>
    <name evidence="2" type="ORF">QOL99_00095</name>
</gene>
<protein>
    <submittedName>
        <fullName evidence="2">Uncharacterized protein</fullName>
    </submittedName>
</protein>
<evidence type="ECO:0000313" key="3">
    <source>
        <dbReference type="Proteomes" id="UP001302059"/>
    </source>
</evidence>